<dbReference type="OrthoDB" id="2013972at2759"/>
<dbReference type="Pfam" id="PF13489">
    <property type="entry name" value="Methyltransf_23"/>
    <property type="match status" value="1"/>
</dbReference>
<evidence type="ECO:0000313" key="3">
    <source>
        <dbReference type="EMBL" id="RYP09521.1"/>
    </source>
</evidence>
<organism evidence="3 4">
    <name type="scientific">Monosporascus ibericus</name>
    <dbReference type="NCBI Taxonomy" id="155417"/>
    <lineage>
        <taxon>Eukaryota</taxon>
        <taxon>Fungi</taxon>
        <taxon>Dikarya</taxon>
        <taxon>Ascomycota</taxon>
        <taxon>Pezizomycotina</taxon>
        <taxon>Sordariomycetes</taxon>
        <taxon>Xylariomycetidae</taxon>
        <taxon>Xylariales</taxon>
        <taxon>Xylariales incertae sedis</taxon>
        <taxon>Monosporascus</taxon>
    </lineage>
</organism>
<dbReference type="PANTHER" id="PTHR43591">
    <property type="entry name" value="METHYLTRANSFERASE"/>
    <property type="match status" value="1"/>
</dbReference>
<dbReference type="SUPFAM" id="SSF53335">
    <property type="entry name" value="S-adenosyl-L-methionine-dependent methyltransferases"/>
    <property type="match status" value="1"/>
</dbReference>
<protein>
    <recommendedName>
        <fullName evidence="5">Methyltransferase domain-containing protein</fullName>
    </recommendedName>
</protein>
<reference evidence="3 4" key="1">
    <citation type="submission" date="2018-06" db="EMBL/GenBank/DDBJ databases">
        <title>Complete Genomes of Monosporascus.</title>
        <authorList>
            <person name="Robinson A.J."/>
            <person name="Natvig D.O."/>
        </authorList>
    </citation>
    <scope>NUCLEOTIDE SEQUENCE [LARGE SCALE GENOMIC DNA]</scope>
    <source>
        <strain evidence="3 4">CBS 110550</strain>
    </source>
</reference>
<evidence type="ECO:0008006" key="5">
    <source>
        <dbReference type="Google" id="ProtNLM"/>
    </source>
</evidence>
<dbReference type="GO" id="GO:0008168">
    <property type="term" value="F:methyltransferase activity"/>
    <property type="evidence" value="ECO:0007669"/>
    <property type="project" value="TreeGrafter"/>
</dbReference>
<dbReference type="InterPro" id="IPR029063">
    <property type="entry name" value="SAM-dependent_MTases_sf"/>
</dbReference>
<dbReference type="Gene3D" id="3.40.50.150">
    <property type="entry name" value="Vaccinia Virus protein VP39"/>
    <property type="match status" value="1"/>
</dbReference>
<dbReference type="CDD" id="cd02440">
    <property type="entry name" value="AdoMet_MTases"/>
    <property type="match status" value="1"/>
</dbReference>
<accession>A0A4Q4TQD7</accession>
<feature type="compositionally biased region" description="Basic residues" evidence="2">
    <location>
        <begin position="170"/>
        <end position="180"/>
    </location>
</feature>
<comment type="similarity">
    <text evidence="1">Belongs to the methyltransferase superfamily. LaeA methyltransferase family.</text>
</comment>
<dbReference type="EMBL" id="QJNU01000034">
    <property type="protein sequence ID" value="RYP09521.1"/>
    <property type="molecule type" value="Genomic_DNA"/>
</dbReference>
<dbReference type="AlphaFoldDB" id="A0A4Q4TQD7"/>
<dbReference type="PANTHER" id="PTHR43591:SF10">
    <property type="entry name" value="ABC TRANSMEMBRANE TYPE-1 DOMAIN-CONTAINING PROTEIN-RELATED"/>
    <property type="match status" value="1"/>
</dbReference>
<comment type="caution">
    <text evidence="3">The sequence shown here is derived from an EMBL/GenBank/DDBJ whole genome shotgun (WGS) entry which is preliminary data.</text>
</comment>
<gene>
    <name evidence="3" type="ORF">DL764_001206</name>
</gene>
<feature type="region of interest" description="Disordered" evidence="2">
    <location>
        <begin position="63"/>
        <end position="185"/>
    </location>
</feature>
<sequence>MRPAYYNRVMVPATIDDSHDGQERATWRRPQRLKQPAPIEHYSIFSPTYKVIATIEAAQNPMNATNRCERARPASAYRSLSPSPPGNSSSLSASTGQRRRLPRANADARAQSRLSGHVSDGPGISSSPERFKNRSHSHTHGSVSDASDAWNHFGPDDSDESASDGSLTRSKSKRATRPSRKLQSFIRKLGRPSLKGTGIWAIDFAQQHPKSEVLGIDLNPIEPELPVPPNCRFEFGDARNEWTFAKDKLFDYIHVRSLGVMMDHHLLLKPVYNHLAPGGWAEFQEWNLKFESTNRSLEGTQLYRWNCLMRKAIKQLGGDTAEIMSYKHMLPEMGFEDVTVRKYAVPLNPWAPGKQSKAMGEMNKTNILASMRPMSMAIFTKVLGWSISSVDDLLAAARKDLDNAQIHGFMTLMTVYCRKPRYDSPASTSPEIAGAAPPEI</sequence>
<keyword evidence="4" id="KW-1185">Reference proteome</keyword>
<name>A0A4Q4TQD7_9PEZI</name>
<dbReference type="Proteomes" id="UP000293360">
    <property type="component" value="Unassembled WGS sequence"/>
</dbReference>
<evidence type="ECO:0000256" key="2">
    <source>
        <dbReference type="SAM" id="MobiDB-lite"/>
    </source>
</evidence>
<proteinExistence type="inferred from homology"/>
<evidence type="ECO:0000313" key="4">
    <source>
        <dbReference type="Proteomes" id="UP000293360"/>
    </source>
</evidence>
<dbReference type="STRING" id="155417.A0A4Q4TQD7"/>
<evidence type="ECO:0000256" key="1">
    <source>
        <dbReference type="ARBA" id="ARBA00038158"/>
    </source>
</evidence>